<feature type="transmembrane region" description="Helical" evidence="7">
    <location>
        <begin position="217"/>
        <end position="236"/>
    </location>
</feature>
<evidence type="ECO:0000256" key="6">
    <source>
        <dbReference type="ARBA" id="ARBA00023136"/>
    </source>
</evidence>
<keyword evidence="5 7" id="KW-1133">Transmembrane helix</keyword>
<keyword evidence="9" id="KW-1185">Reference proteome</keyword>
<keyword evidence="4 7" id="KW-0812">Transmembrane</keyword>
<feature type="transmembrane region" description="Helical" evidence="7">
    <location>
        <begin position="288"/>
        <end position="308"/>
    </location>
</feature>
<keyword evidence="6 7" id="KW-0472">Membrane</keyword>
<evidence type="ECO:0000256" key="1">
    <source>
        <dbReference type="ARBA" id="ARBA00004651"/>
    </source>
</evidence>
<reference evidence="9" key="1">
    <citation type="submission" date="2016-10" db="EMBL/GenBank/DDBJ databases">
        <authorList>
            <person name="Varghese N."/>
            <person name="Submissions S."/>
        </authorList>
    </citation>
    <scope>NUCLEOTIDE SEQUENCE [LARGE SCALE GENOMIC DNA]</scope>
    <source>
        <strain evidence="9">DSM 23317</strain>
    </source>
</reference>
<sequence length="314" mass="34105">MNGIDFSTGLTHGIAWPWPIAVYLFFAGISGGALSVALLLRFYKQQQSNTPLLKAATLVAFATICLGMLCLVLDLTNPLFFWKILVYYNLNSVMSLGVIVLMVYIPLAAVMAAIALRDELVAIVPLAWLVPWLDRLLAWRRPMEMLALVLAVAVCAYTGFLISALISFPIINTSLLPALFIVSGLSAGTAMAKMVAVTWFKEPLHSSEMQLLHGAEWPIMAVEGMFLFMLFSGLIFGDATSQAATGAFSQGGWSGLFWFGVVGLGFVLPLVVNFAFGQRFAHSAKAFYLTGGSVVSGMMCLRLFLLYAGQIYTI</sequence>
<feature type="transmembrane region" description="Helical" evidence="7">
    <location>
        <begin position="93"/>
        <end position="116"/>
    </location>
</feature>
<dbReference type="AlphaFoldDB" id="A0A1G8Z6V3"/>
<feature type="transmembrane region" description="Helical" evidence="7">
    <location>
        <begin position="145"/>
        <end position="168"/>
    </location>
</feature>
<dbReference type="PANTHER" id="PTHR34856">
    <property type="entry name" value="PROTEIN NRFD"/>
    <property type="match status" value="1"/>
</dbReference>
<dbReference type="GO" id="GO:0005886">
    <property type="term" value="C:plasma membrane"/>
    <property type="evidence" value="ECO:0007669"/>
    <property type="project" value="UniProtKB-SubCell"/>
</dbReference>
<dbReference type="Gene3D" id="1.20.1630.10">
    <property type="entry name" value="Formate dehydrogenase/DMSO reductase domain"/>
    <property type="match status" value="1"/>
</dbReference>
<dbReference type="EMBL" id="FNEM01000019">
    <property type="protein sequence ID" value="SDK10819.1"/>
    <property type="molecule type" value="Genomic_DNA"/>
</dbReference>
<evidence type="ECO:0000256" key="7">
    <source>
        <dbReference type="SAM" id="Phobius"/>
    </source>
</evidence>
<dbReference type="RefSeq" id="WP_090367618.1">
    <property type="nucleotide sequence ID" value="NZ_FNEM01000019.1"/>
</dbReference>
<organism evidence="8 9">
    <name type="scientific">Ferrimonas sediminum</name>
    <dbReference type="NCBI Taxonomy" id="718193"/>
    <lineage>
        <taxon>Bacteria</taxon>
        <taxon>Pseudomonadati</taxon>
        <taxon>Pseudomonadota</taxon>
        <taxon>Gammaproteobacteria</taxon>
        <taxon>Alteromonadales</taxon>
        <taxon>Ferrimonadaceae</taxon>
        <taxon>Ferrimonas</taxon>
    </lineage>
</organism>
<evidence type="ECO:0000256" key="5">
    <source>
        <dbReference type="ARBA" id="ARBA00022989"/>
    </source>
</evidence>
<dbReference type="Pfam" id="PF03916">
    <property type="entry name" value="NrfD"/>
    <property type="match status" value="1"/>
</dbReference>
<evidence type="ECO:0000256" key="4">
    <source>
        <dbReference type="ARBA" id="ARBA00022692"/>
    </source>
</evidence>
<name>A0A1G8Z6V3_9GAMM</name>
<feature type="transmembrane region" description="Helical" evidence="7">
    <location>
        <begin position="20"/>
        <end position="40"/>
    </location>
</feature>
<dbReference type="PANTHER" id="PTHR34856:SF2">
    <property type="entry name" value="PROTEIN NRFD"/>
    <property type="match status" value="1"/>
</dbReference>
<dbReference type="InterPro" id="IPR005614">
    <property type="entry name" value="NrfD-like"/>
</dbReference>
<evidence type="ECO:0000256" key="2">
    <source>
        <dbReference type="ARBA" id="ARBA00008929"/>
    </source>
</evidence>
<proteinExistence type="inferred from homology"/>
<protein>
    <submittedName>
        <fullName evidence="8">Protein NrfD</fullName>
    </submittedName>
</protein>
<gene>
    <name evidence="8" type="ORF">SAMN04488540_11917</name>
</gene>
<evidence type="ECO:0000313" key="8">
    <source>
        <dbReference type="EMBL" id="SDK10819.1"/>
    </source>
</evidence>
<evidence type="ECO:0000256" key="3">
    <source>
        <dbReference type="ARBA" id="ARBA00022475"/>
    </source>
</evidence>
<comment type="similarity">
    <text evidence="2">Belongs to the NrfD family.</text>
</comment>
<accession>A0A1G8Z6V3</accession>
<feature type="transmembrane region" description="Helical" evidence="7">
    <location>
        <begin position="52"/>
        <end position="73"/>
    </location>
</feature>
<feature type="transmembrane region" description="Helical" evidence="7">
    <location>
        <begin position="256"/>
        <end position="276"/>
    </location>
</feature>
<feature type="transmembrane region" description="Helical" evidence="7">
    <location>
        <begin position="174"/>
        <end position="196"/>
    </location>
</feature>
<dbReference type="Proteomes" id="UP000199527">
    <property type="component" value="Unassembled WGS sequence"/>
</dbReference>
<evidence type="ECO:0000313" key="9">
    <source>
        <dbReference type="Proteomes" id="UP000199527"/>
    </source>
</evidence>
<dbReference type="InterPro" id="IPR052049">
    <property type="entry name" value="Electron_transfer_protein"/>
</dbReference>
<dbReference type="FunFam" id="1.20.1630.10:FF:000002">
    <property type="entry name" value="Tetrathionate reductase subunit C"/>
    <property type="match status" value="1"/>
</dbReference>
<comment type="subcellular location">
    <subcellularLocation>
        <location evidence="1">Cell membrane</location>
        <topology evidence="1">Multi-pass membrane protein</topology>
    </subcellularLocation>
</comment>
<keyword evidence="3" id="KW-1003">Cell membrane</keyword>
<dbReference type="OrthoDB" id="31166at2"/>